<dbReference type="EMBL" id="AF523680">
    <property type="protein sequence ID" value="AAO16007.1"/>
    <property type="molecule type" value="mRNA"/>
</dbReference>
<proteinExistence type="evidence at transcript level"/>
<sequence>MLKYLINLRSIGAILTPLVRRRCVLLRREESRLPAD</sequence>
<evidence type="ECO:0000313" key="1">
    <source>
        <dbReference type="EMBL" id="AAO16007.1"/>
    </source>
</evidence>
<organism evidence="1">
    <name type="scientific">Hordeum vulgare</name>
    <name type="common">Barley</name>
    <dbReference type="NCBI Taxonomy" id="4513"/>
    <lineage>
        <taxon>Eukaryota</taxon>
        <taxon>Viridiplantae</taxon>
        <taxon>Streptophyta</taxon>
        <taxon>Embryophyta</taxon>
        <taxon>Tracheophyta</taxon>
        <taxon>Spermatophyta</taxon>
        <taxon>Magnoliopsida</taxon>
        <taxon>Liliopsida</taxon>
        <taxon>Poales</taxon>
        <taxon>Poaceae</taxon>
        <taxon>BOP clade</taxon>
        <taxon>Pooideae</taxon>
        <taxon>Triticodae</taxon>
        <taxon>Triticeae</taxon>
        <taxon>Hordeinae</taxon>
        <taxon>Hordeum</taxon>
    </lineage>
</organism>
<accession>Q8GZC6</accession>
<protein>
    <submittedName>
        <fullName evidence="1">MLA13uORF 2b</fullName>
    </submittedName>
</protein>
<reference evidence="1" key="1">
    <citation type="journal article" date="2003" name="Plant Physiol.">
        <title>Powdery mildew-induced Mla mRNAs are alternatively spliced and contain multiple upstream open reading frames.</title>
        <authorList>
            <person name="Halterman D.A."/>
            <person name="Wei F."/>
            <person name="Wise R.P."/>
        </authorList>
    </citation>
    <scope>NUCLEOTIDE SEQUENCE</scope>
</reference>
<dbReference type="AlphaFoldDB" id="Q8GZC6"/>
<name>Q8GZC6_HORVU</name>